<dbReference type="OrthoDB" id="1652165at2"/>
<accession>A0A1H3VN25</accession>
<dbReference type="STRING" id="551991.SAMN05192529_101250"/>
<evidence type="ECO:0000313" key="4">
    <source>
        <dbReference type="EMBL" id="SDZ75518.1"/>
    </source>
</evidence>
<dbReference type="Gene3D" id="2.60.40.2700">
    <property type="match status" value="1"/>
</dbReference>
<evidence type="ECO:0000256" key="1">
    <source>
        <dbReference type="ARBA" id="ARBA00004613"/>
    </source>
</evidence>
<evidence type="ECO:0000256" key="2">
    <source>
        <dbReference type="ARBA" id="ARBA00022525"/>
    </source>
</evidence>
<dbReference type="Proteomes" id="UP000199041">
    <property type="component" value="Unassembled WGS sequence"/>
</dbReference>
<reference evidence="4 5" key="1">
    <citation type="submission" date="2016-10" db="EMBL/GenBank/DDBJ databases">
        <authorList>
            <person name="de Groot N.N."/>
        </authorList>
    </citation>
    <scope>NUCLEOTIDE SEQUENCE [LARGE SCALE GENOMIC DNA]</scope>
    <source>
        <strain evidence="4 5">Vu-144</strain>
    </source>
</reference>
<dbReference type="RefSeq" id="WP_091392334.1">
    <property type="nucleotide sequence ID" value="NZ_FNQY01000001.1"/>
</dbReference>
<dbReference type="Pfam" id="PF03534">
    <property type="entry name" value="SpvB"/>
    <property type="match status" value="1"/>
</dbReference>
<dbReference type="AlphaFoldDB" id="A0A1H3VN25"/>
<organism evidence="4 5">
    <name type="scientific">Arachidicoccus rhizosphaerae</name>
    <dbReference type="NCBI Taxonomy" id="551991"/>
    <lineage>
        <taxon>Bacteria</taxon>
        <taxon>Pseudomonadati</taxon>
        <taxon>Bacteroidota</taxon>
        <taxon>Chitinophagia</taxon>
        <taxon>Chitinophagales</taxon>
        <taxon>Chitinophagaceae</taxon>
        <taxon>Arachidicoccus</taxon>
    </lineage>
</organism>
<protein>
    <submittedName>
        <fullName evidence="4">Virulence plasmid B protein</fullName>
    </submittedName>
</protein>
<comment type="subcellular location">
    <subcellularLocation>
        <location evidence="1">Secreted</location>
    </subcellularLocation>
</comment>
<proteinExistence type="predicted"/>
<evidence type="ECO:0000256" key="3">
    <source>
        <dbReference type="ARBA" id="ARBA00023026"/>
    </source>
</evidence>
<keyword evidence="3" id="KW-0843">Virulence</keyword>
<keyword evidence="5" id="KW-1185">Reference proteome</keyword>
<evidence type="ECO:0000313" key="5">
    <source>
        <dbReference type="Proteomes" id="UP000199041"/>
    </source>
</evidence>
<sequence length="695" mass="74270">MRKTILLIAFILILGNIFGQDSINPNTTTHPLAAPVPLGTPPGTGSISGATNVTYGQTYIYSFSGTSYPNLQWQVTNGTIISSTTTSAKVVWAGSVEMVSANTPISEDFPPIYALGGPNHQLQSYKLNTPGQTMEGSISVYSNGGLITSQIVTITIPPIHSGSISPNNQIVVEGQQPTSLSYSGATGGTGQSFSYQWQSSTDNQTWTDIPGATGLTYNPGPPTSKNTYYHVSVKQGSATETSSPASIEKILTATPPPISSVQDDNYTIDLSKPVGTPTGGINVGSDGGVQYIVPIGVLPGTNSLQPSIRLIYNSRGGVGIAAKGWSLSCFSEIKRTGKSFYFDGQTTPVAFNNTNDIFSLDGHRLFPITGTNGADGTVYGKENEDFSKIISHGGSNSTGPDWFEVTQKDGTILEYGKALNSKFPSNNATYIWLLNRVTDRNGNYCIFKYNIDPGQYAYALTEIDYTGNDAAGLQPYNKIVFSYSIKQTPTSTLQYKDGIQIETPYLLDSISVINSAGTASSRYMMSYKVQQGQYYLKTITEQGSDGSAKNPLVFKYGADNATPPVALSSSLGGLETDGSIYSGNFSGAGTDGVISAILKPDNNGQTQYLGFNMYGDLAKDPNNPVLHLDYSKNLNDSSLVYDLPTDKRGKYDALTSDYNGDGKADVLFAGFSDSSGVRKLEKIQINLTKLLPNDK</sequence>
<dbReference type="GO" id="GO:0005576">
    <property type="term" value="C:extracellular region"/>
    <property type="evidence" value="ECO:0007669"/>
    <property type="project" value="UniProtKB-SubCell"/>
</dbReference>
<dbReference type="GO" id="GO:0005737">
    <property type="term" value="C:cytoplasm"/>
    <property type="evidence" value="ECO:0007669"/>
    <property type="project" value="InterPro"/>
</dbReference>
<name>A0A1H3VN25_9BACT</name>
<keyword evidence="2" id="KW-0964">Secreted</keyword>
<dbReference type="InterPro" id="IPR003284">
    <property type="entry name" value="Sal_SpvB"/>
</dbReference>
<dbReference type="EMBL" id="FNQY01000001">
    <property type="protein sequence ID" value="SDZ75518.1"/>
    <property type="molecule type" value="Genomic_DNA"/>
</dbReference>
<gene>
    <name evidence="4" type="ORF">SAMN05192529_101250</name>
</gene>